<comment type="similarity">
    <text evidence="3">Belongs to the MRAP family.</text>
</comment>
<dbReference type="GO" id="GO:0070996">
    <property type="term" value="F:type 1 melanocortin receptor binding"/>
    <property type="evidence" value="ECO:0007669"/>
    <property type="project" value="TreeGrafter"/>
</dbReference>
<comment type="caution">
    <text evidence="10">The sequence shown here is derived from an EMBL/GenBank/DDBJ whole genome shotgun (WGS) entry which is preliminary data.</text>
</comment>
<dbReference type="PANTHER" id="PTHR28675">
    <property type="entry name" value="MELANOCORTIN-2 RECEPTOR ACCESSORY PROTEIN 2"/>
    <property type="match status" value="1"/>
</dbReference>
<dbReference type="GO" id="GO:0030545">
    <property type="term" value="F:signaling receptor regulator activity"/>
    <property type="evidence" value="ECO:0007669"/>
    <property type="project" value="TreeGrafter"/>
</dbReference>
<comment type="subcellular location">
    <subcellularLocation>
        <location evidence="1">Cell membrane</location>
        <topology evidence="1">Single-pass membrane protein</topology>
    </subcellularLocation>
    <subcellularLocation>
        <location evidence="2">Endoplasmic reticulum membrane</location>
        <topology evidence="2">Single-pass membrane protein</topology>
    </subcellularLocation>
</comment>
<evidence type="ECO:0000256" key="3">
    <source>
        <dbReference type="ARBA" id="ARBA00010063"/>
    </source>
</evidence>
<dbReference type="GO" id="GO:0005886">
    <property type="term" value="C:plasma membrane"/>
    <property type="evidence" value="ECO:0007669"/>
    <property type="project" value="UniProtKB-SubCell"/>
</dbReference>
<accession>A0A8T2M3R2</accession>
<keyword evidence="8 9" id="KW-0472">Membrane</keyword>
<keyword evidence="6" id="KW-0256">Endoplasmic reticulum</keyword>
<dbReference type="GO" id="GO:0005789">
    <property type="term" value="C:endoplasmic reticulum membrane"/>
    <property type="evidence" value="ECO:0007669"/>
    <property type="project" value="UniProtKB-SubCell"/>
</dbReference>
<evidence type="ECO:0000256" key="6">
    <source>
        <dbReference type="ARBA" id="ARBA00022824"/>
    </source>
</evidence>
<dbReference type="EMBL" id="JAICCE010000006">
    <property type="protein sequence ID" value="KAG9276226.1"/>
    <property type="molecule type" value="Genomic_DNA"/>
</dbReference>
<dbReference type="GO" id="GO:0031782">
    <property type="term" value="F:type 4 melanocortin receptor binding"/>
    <property type="evidence" value="ECO:0007669"/>
    <property type="project" value="TreeGrafter"/>
</dbReference>
<evidence type="ECO:0000256" key="5">
    <source>
        <dbReference type="ARBA" id="ARBA00022692"/>
    </source>
</evidence>
<evidence type="ECO:0000313" key="11">
    <source>
        <dbReference type="Proteomes" id="UP000752171"/>
    </source>
</evidence>
<evidence type="ECO:0000256" key="7">
    <source>
        <dbReference type="ARBA" id="ARBA00022989"/>
    </source>
</evidence>
<dbReference type="Pfam" id="PF15183">
    <property type="entry name" value="MRAP"/>
    <property type="match status" value="1"/>
</dbReference>
<protein>
    <submittedName>
        <fullName evidence="10">Melanocortin-2 receptor accessory protein 2</fullName>
    </submittedName>
</protein>
<reference evidence="10 11" key="1">
    <citation type="submission" date="2021-07" db="EMBL/GenBank/DDBJ databases">
        <authorList>
            <person name="Imarazene B."/>
            <person name="Zahm M."/>
            <person name="Klopp C."/>
            <person name="Cabau C."/>
            <person name="Beille S."/>
            <person name="Jouanno E."/>
            <person name="Castinel A."/>
            <person name="Lluch J."/>
            <person name="Gil L."/>
            <person name="Kuchtly C."/>
            <person name="Lopez Roques C."/>
            <person name="Donnadieu C."/>
            <person name="Parrinello H."/>
            <person name="Journot L."/>
            <person name="Du K."/>
            <person name="Schartl M."/>
            <person name="Retaux S."/>
            <person name="Guiguen Y."/>
        </authorList>
    </citation>
    <scope>NUCLEOTIDE SEQUENCE [LARGE SCALE GENOMIC DNA]</scope>
    <source>
        <strain evidence="10">Pach_M1</strain>
        <tissue evidence="10">Testis</tissue>
    </source>
</reference>
<dbReference type="AlphaFoldDB" id="A0A8T2M3R2"/>
<dbReference type="Proteomes" id="UP000752171">
    <property type="component" value="Unassembled WGS sequence"/>
</dbReference>
<dbReference type="GO" id="GO:0072659">
    <property type="term" value="P:protein localization to plasma membrane"/>
    <property type="evidence" value="ECO:0007669"/>
    <property type="project" value="TreeGrafter"/>
</dbReference>
<evidence type="ECO:0000256" key="4">
    <source>
        <dbReference type="ARBA" id="ARBA00022475"/>
    </source>
</evidence>
<organism evidence="10 11">
    <name type="scientific">Astyanax mexicanus</name>
    <name type="common">Blind cave fish</name>
    <name type="synonym">Astyanax fasciatus mexicanus</name>
    <dbReference type="NCBI Taxonomy" id="7994"/>
    <lineage>
        <taxon>Eukaryota</taxon>
        <taxon>Metazoa</taxon>
        <taxon>Chordata</taxon>
        <taxon>Craniata</taxon>
        <taxon>Vertebrata</taxon>
        <taxon>Euteleostomi</taxon>
        <taxon>Actinopterygii</taxon>
        <taxon>Neopterygii</taxon>
        <taxon>Teleostei</taxon>
        <taxon>Ostariophysi</taxon>
        <taxon>Characiformes</taxon>
        <taxon>Characoidei</taxon>
        <taxon>Acestrorhamphidae</taxon>
        <taxon>Acestrorhamphinae</taxon>
        <taxon>Astyanax</taxon>
    </lineage>
</organism>
<feature type="transmembrane region" description="Helical" evidence="9">
    <location>
        <begin position="41"/>
        <end position="65"/>
    </location>
</feature>
<keyword evidence="4" id="KW-1003">Cell membrane</keyword>
<evidence type="ECO:0000256" key="8">
    <source>
        <dbReference type="ARBA" id="ARBA00023136"/>
    </source>
</evidence>
<dbReference type="GO" id="GO:0031783">
    <property type="term" value="F:type 5 melanocortin receptor binding"/>
    <property type="evidence" value="ECO:0007669"/>
    <property type="project" value="TreeGrafter"/>
</dbReference>
<dbReference type="GO" id="GO:0106070">
    <property type="term" value="P:regulation of adenylate cyclase-activating G protein-coupled receptor signaling pathway"/>
    <property type="evidence" value="ECO:0007669"/>
    <property type="project" value="TreeGrafter"/>
</dbReference>
<gene>
    <name evidence="10" type="primary">MRAP2A</name>
    <name evidence="10" type="ORF">AMEX_G8518</name>
</gene>
<name>A0A8T2M3R2_ASTMX</name>
<keyword evidence="7 9" id="KW-1133">Transmembrane helix</keyword>
<evidence type="ECO:0000313" key="10">
    <source>
        <dbReference type="EMBL" id="KAG9276226.1"/>
    </source>
</evidence>
<dbReference type="GO" id="GO:0031781">
    <property type="term" value="F:type 3 melanocortin receptor binding"/>
    <property type="evidence" value="ECO:0007669"/>
    <property type="project" value="TreeGrafter"/>
</dbReference>
<dbReference type="GO" id="GO:0031780">
    <property type="term" value="F:corticotropin hormone receptor binding"/>
    <property type="evidence" value="ECO:0007669"/>
    <property type="project" value="TreeGrafter"/>
</dbReference>
<keyword evidence="10" id="KW-0675">Receptor</keyword>
<dbReference type="PANTHER" id="PTHR28675:SF1">
    <property type="entry name" value="MELANOCORTIN-2 RECEPTOR ACCESSORY PROTEIN 2"/>
    <property type="match status" value="1"/>
</dbReference>
<evidence type="ECO:0000256" key="9">
    <source>
        <dbReference type="SAM" id="Phobius"/>
    </source>
</evidence>
<evidence type="ECO:0000256" key="1">
    <source>
        <dbReference type="ARBA" id="ARBA00004162"/>
    </source>
</evidence>
<keyword evidence="5 9" id="KW-0812">Transmembrane</keyword>
<dbReference type="InterPro" id="IPR028111">
    <property type="entry name" value="MRAP"/>
</dbReference>
<evidence type="ECO:0000256" key="2">
    <source>
        <dbReference type="ARBA" id="ARBA00004389"/>
    </source>
</evidence>
<proteinExistence type="inferred from homology"/>
<sequence>MPRLQPPNSTSSIANNDYEWRYEYYDDEEPVSFEGLKAHRYSIVIGFWVGLAVFVIFMFFVLTLLTKTGAPHPESAEPCEDCVHLTSCVEELGRPREADNTRAGLSRPLLEESRFLFNCYINEEEQARERSLDRACRAHAQFSSSESSRQVEAGLIVQRNQAETSEDNEAAFLAHFNIPNFVNSELSSTLGDDDLLLGDPPIIMDSCCLNSSFQHWHPLLLHCNRNTGKISLLILICDDKGQIKLIWDVLDLLH</sequence>